<keyword evidence="2" id="KW-1185">Reference proteome</keyword>
<evidence type="ECO:0000313" key="1">
    <source>
        <dbReference type="EMBL" id="KAE8728047.1"/>
    </source>
</evidence>
<reference evidence="1" key="1">
    <citation type="submission" date="2019-09" db="EMBL/GenBank/DDBJ databases">
        <title>Draft genome information of white flower Hibiscus syriacus.</title>
        <authorList>
            <person name="Kim Y.-M."/>
        </authorList>
    </citation>
    <scope>NUCLEOTIDE SEQUENCE [LARGE SCALE GENOMIC DNA]</scope>
    <source>
        <strain evidence="1">YM2019G1</strain>
    </source>
</reference>
<proteinExistence type="predicted"/>
<comment type="caution">
    <text evidence="1">The sequence shown here is derived from an EMBL/GenBank/DDBJ whole genome shotgun (WGS) entry which is preliminary data.</text>
</comment>
<gene>
    <name evidence="1" type="ORF">F3Y22_tig00004796pilonHSYRG00001</name>
</gene>
<protein>
    <submittedName>
        <fullName evidence="1">Uncharacterized protein</fullName>
    </submittedName>
</protein>
<accession>A0A6A3CGY9</accession>
<dbReference type="AlphaFoldDB" id="A0A6A3CGY9"/>
<organism evidence="1 2">
    <name type="scientific">Hibiscus syriacus</name>
    <name type="common">Rose of Sharon</name>
    <dbReference type="NCBI Taxonomy" id="106335"/>
    <lineage>
        <taxon>Eukaryota</taxon>
        <taxon>Viridiplantae</taxon>
        <taxon>Streptophyta</taxon>
        <taxon>Embryophyta</taxon>
        <taxon>Tracheophyta</taxon>
        <taxon>Spermatophyta</taxon>
        <taxon>Magnoliopsida</taxon>
        <taxon>eudicotyledons</taxon>
        <taxon>Gunneridae</taxon>
        <taxon>Pentapetalae</taxon>
        <taxon>rosids</taxon>
        <taxon>malvids</taxon>
        <taxon>Malvales</taxon>
        <taxon>Malvaceae</taxon>
        <taxon>Malvoideae</taxon>
        <taxon>Hibiscus</taxon>
    </lineage>
</organism>
<evidence type="ECO:0000313" key="2">
    <source>
        <dbReference type="Proteomes" id="UP000436088"/>
    </source>
</evidence>
<dbReference type="Proteomes" id="UP000436088">
    <property type="component" value="Unassembled WGS sequence"/>
</dbReference>
<dbReference type="EMBL" id="VEPZ02000280">
    <property type="protein sequence ID" value="KAE8728047.1"/>
    <property type="molecule type" value="Genomic_DNA"/>
</dbReference>
<name>A0A6A3CGY9_HIBSY</name>
<sequence>MMVKGERVLTRYPIPRVKSVRGIVAPSTRRYRDRLPTPPATSKQLPLSCLNGVVKQYYIIVVYNIVGFASSSSLNTDNVSTPEELSQIVELPSLGTSYESVEIGTDFVYPIDGWLLNPNSMPWYYEENNGYFGMIFLCKL</sequence>